<evidence type="ECO:0000313" key="4">
    <source>
        <dbReference type="Proteomes" id="UP001589700"/>
    </source>
</evidence>
<evidence type="ECO:0000256" key="2">
    <source>
        <dbReference type="SAM" id="Phobius"/>
    </source>
</evidence>
<proteinExistence type="predicted"/>
<sequence>MLTVIVYVVVTLVIAAALFALSLVLFGRAEVLPAVAKGHTVTSLPEGPLTGEDLRSVRFGMGARGYRMAEVDWALEQAAQEIDDLRSRLGEDTSGGNPSPELYGRPAPASG</sequence>
<evidence type="ECO:0000313" key="3">
    <source>
        <dbReference type="EMBL" id="MFB9260005.1"/>
    </source>
</evidence>
<dbReference type="Gene3D" id="6.10.250.660">
    <property type="match status" value="1"/>
</dbReference>
<keyword evidence="2" id="KW-0472">Membrane</keyword>
<dbReference type="EMBL" id="JBHMDY010000004">
    <property type="protein sequence ID" value="MFB9260005.1"/>
    <property type="molecule type" value="Genomic_DNA"/>
</dbReference>
<feature type="transmembrane region" description="Helical" evidence="2">
    <location>
        <begin position="6"/>
        <end position="27"/>
    </location>
</feature>
<organism evidence="3 4">
    <name type="scientific">Dietzia aerolata</name>
    <dbReference type="NCBI Taxonomy" id="595984"/>
    <lineage>
        <taxon>Bacteria</taxon>
        <taxon>Bacillati</taxon>
        <taxon>Actinomycetota</taxon>
        <taxon>Actinomycetes</taxon>
        <taxon>Mycobacteriales</taxon>
        <taxon>Dietziaceae</taxon>
        <taxon>Dietzia</taxon>
    </lineage>
</organism>
<reference evidence="3 4" key="1">
    <citation type="submission" date="2024-09" db="EMBL/GenBank/DDBJ databases">
        <authorList>
            <person name="Sun Q."/>
            <person name="Mori K."/>
        </authorList>
    </citation>
    <scope>NUCLEOTIDE SEQUENCE [LARGE SCALE GENOMIC DNA]</scope>
    <source>
        <strain evidence="3 4">CCM 7659</strain>
    </source>
</reference>
<name>A0ABV5JSW8_9ACTN</name>
<comment type="caution">
    <text evidence="3">The sequence shown here is derived from an EMBL/GenBank/DDBJ whole genome shotgun (WGS) entry which is preliminary data.</text>
</comment>
<dbReference type="RefSeq" id="WP_182632224.1">
    <property type="nucleotide sequence ID" value="NZ_JAALDM010000126.1"/>
</dbReference>
<feature type="region of interest" description="Disordered" evidence="1">
    <location>
        <begin position="85"/>
        <end position="111"/>
    </location>
</feature>
<dbReference type="NCBIfam" id="TIGR03544">
    <property type="entry name" value="DivI1A_domain"/>
    <property type="match status" value="1"/>
</dbReference>
<keyword evidence="4" id="KW-1185">Reference proteome</keyword>
<gene>
    <name evidence="3" type="ORF">ACFFVD_09330</name>
</gene>
<dbReference type="Proteomes" id="UP001589700">
    <property type="component" value="Unassembled WGS sequence"/>
</dbReference>
<accession>A0ABV5JSW8</accession>
<keyword evidence="2" id="KW-0812">Transmembrane</keyword>
<keyword evidence="2" id="KW-1133">Transmembrane helix</keyword>
<protein>
    <submittedName>
        <fullName evidence="3">DivIVA domain-containing protein</fullName>
    </submittedName>
</protein>
<evidence type="ECO:0000256" key="1">
    <source>
        <dbReference type="SAM" id="MobiDB-lite"/>
    </source>
</evidence>
<dbReference type="InterPro" id="IPR019933">
    <property type="entry name" value="DivIVA_domain"/>
</dbReference>